<dbReference type="GO" id="GO:0003723">
    <property type="term" value="F:RNA binding"/>
    <property type="evidence" value="ECO:0007669"/>
    <property type="project" value="UniProtKB-UniRule"/>
</dbReference>
<dbReference type="SMART" id="SM00322">
    <property type="entry name" value="KH"/>
    <property type="match status" value="1"/>
</dbReference>
<protein>
    <submittedName>
        <fullName evidence="4">K Homology domain-containing protein</fullName>
    </submittedName>
</protein>
<dbReference type="Proteomes" id="UP000887540">
    <property type="component" value="Unplaced"/>
</dbReference>
<dbReference type="InterPro" id="IPR004088">
    <property type="entry name" value="KH_dom_type_1"/>
</dbReference>
<evidence type="ECO:0000259" key="2">
    <source>
        <dbReference type="SMART" id="SM00322"/>
    </source>
</evidence>
<dbReference type="InterPro" id="IPR004087">
    <property type="entry name" value="KH_dom"/>
</dbReference>
<dbReference type="InterPro" id="IPR036612">
    <property type="entry name" value="KH_dom_type_1_sf"/>
</dbReference>
<dbReference type="AlphaFoldDB" id="A0A914DHL1"/>
<feature type="domain" description="K Homology" evidence="2">
    <location>
        <begin position="35"/>
        <end position="105"/>
    </location>
</feature>
<evidence type="ECO:0000313" key="3">
    <source>
        <dbReference type="Proteomes" id="UP000887540"/>
    </source>
</evidence>
<organism evidence="3 4">
    <name type="scientific">Acrobeloides nanus</name>
    <dbReference type="NCBI Taxonomy" id="290746"/>
    <lineage>
        <taxon>Eukaryota</taxon>
        <taxon>Metazoa</taxon>
        <taxon>Ecdysozoa</taxon>
        <taxon>Nematoda</taxon>
        <taxon>Chromadorea</taxon>
        <taxon>Rhabditida</taxon>
        <taxon>Tylenchina</taxon>
        <taxon>Cephalobomorpha</taxon>
        <taxon>Cephaloboidea</taxon>
        <taxon>Cephalobidae</taxon>
        <taxon>Acrobeloides</taxon>
    </lineage>
</organism>
<proteinExistence type="predicted"/>
<dbReference type="Gene3D" id="3.30.1370.10">
    <property type="entry name" value="K Homology domain, type 1"/>
    <property type="match status" value="1"/>
</dbReference>
<keyword evidence="1" id="KW-0694">RNA-binding</keyword>
<accession>A0A914DHL1</accession>
<dbReference type="WBParaSite" id="ACRNAN_scaffold26250.g12438.t1">
    <property type="protein sequence ID" value="ACRNAN_scaffold26250.g12438.t1"/>
    <property type="gene ID" value="ACRNAN_scaffold26250.g12438"/>
</dbReference>
<sequence>TSNNAIGVKRTQDDDLNLEPAKKFLEDLPTTSENQEIVTMIDVPPSYTGLVVGKGGFKINQIKSESGCSVAKLAPQTHPETRQFILKGTPEQVNCAKMLIQNVVDAAKLTKNVQNESQLQVSSQSNVPHLPIEVVTIEV</sequence>
<dbReference type="Pfam" id="PF00013">
    <property type="entry name" value="KH_1"/>
    <property type="match status" value="1"/>
</dbReference>
<reference evidence="4" key="1">
    <citation type="submission" date="2022-11" db="UniProtKB">
        <authorList>
            <consortium name="WormBaseParasite"/>
        </authorList>
    </citation>
    <scope>IDENTIFICATION</scope>
</reference>
<dbReference type="SUPFAM" id="SSF54791">
    <property type="entry name" value="Eukaryotic type KH-domain (KH-domain type I)"/>
    <property type="match status" value="1"/>
</dbReference>
<dbReference type="PROSITE" id="PS50084">
    <property type="entry name" value="KH_TYPE_1"/>
    <property type="match status" value="1"/>
</dbReference>
<evidence type="ECO:0000313" key="4">
    <source>
        <dbReference type="WBParaSite" id="ACRNAN_scaffold26250.g12438.t1"/>
    </source>
</evidence>
<name>A0A914DHL1_9BILA</name>
<evidence type="ECO:0000256" key="1">
    <source>
        <dbReference type="PROSITE-ProRule" id="PRU00117"/>
    </source>
</evidence>
<keyword evidence="3" id="KW-1185">Reference proteome</keyword>